<keyword evidence="2 7" id="KW-0031">Aminopeptidase</keyword>
<keyword evidence="4" id="KW-0732">Signal</keyword>
<evidence type="ECO:0000256" key="5">
    <source>
        <dbReference type="ARBA" id="ARBA00022801"/>
    </source>
</evidence>
<dbReference type="GO" id="GO:0043171">
    <property type="term" value="P:peptide catabolic process"/>
    <property type="evidence" value="ECO:0007669"/>
    <property type="project" value="UniProtKB-UniRule"/>
</dbReference>
<evidence type="ECO:0000256" key="6">
    <source>
        <dbReference type="ARBA" id="ARBA00022825"/>
    </source>
</evidence>
<dbReference type="KEGG" id="ise:JBKA6_1182"/>
<comment type="similarity">
    <text evidence="1 7">Belongs to the peptidase S46 family.</text>
</comment>
<evidence type="ECO:0000256" key="3">
    <source>
        <dbReference type="ARBA" id="ARBA00022670"/>
    </source>
</evidence>
<dbReference type="InterPro" id="IPR009003">
    <property type="entry name" value="Peptidase_S1_PA"/>
</dbReference>
<reference evidence="9 10" key="1">
    <citation type="submission" date="2014-03" db="EMBL/GenBank/DDBJ databases">
        <title>complete genome sequence of Flavobacteriaceae bacterium JBKA-6.</title>
        <authorList>
            <person name="Takano T."/>
            <person name="Nakamura Y."/>
            <person name="Takuma S."/>
            <person name="Yasuike M."/>
            <person name="Matsuyama T."/>
            <person name="Sakai T."/>
            <person name="Fujiwara A."/>
            <person name="Kimoto K."/>
            <person name="Fukuda Y."/>
            <person name="Kondo H."/>
            <person name="Hirono I."/>
            <person name="Nakayasu C."/>
        </authorList>
    </citation>
    <scope>NUCLEOTIDE SEQUENCE [LARGE SCALE GENOMIC DNA]</scope>
    <source>
        <strain evidence="9 10">JBKA-6</strain>
    </source>
</reference>
<evidence type="ECO:0000256" key="2">
    <source>
        <dbReference type="ARBA" id="ARBA00022438"/>
    </source>
</evidence>
<dbReference type="GO" id="GO:0008239">
    <property type="term" value="F:dipeptidyl-peptidase activity"/>
    <property type="evidence" value="ECO:0007669"/>
    <property type="project" value="UniProtKB-UniRule"/>
</dbReference>
<accession>A0A1J1EB93</accession>
<organism evidence="9 10">
    <name type="scientific">Ichthyobacterium seriolicida</name>
    <dbReference type="NCBI Taxonomy" id="242600"/>
    <lineage>
        <taxon>Bacteria</taxon>
        <taxon>Pseudomonadati</taxon>
        <taxon>Bacteroidota</taxon>
        <taxon>Flavobacteriia</taxon>
        <taxon>Flavobacteriales</taxon>
        <taxon>Ichthyobacteriaceae</taxon>
        <taxon>Ichthyobacterium</taxon>
    </lineage>
</organism>
<comment type="function">
    <text evidence="7">Catalyzes the removal of dipeptides from the N-terminus of oligopeptides.</text>
</comment>
<dbReference type="EC" id="3.4.14.-" evidence="7"/>
<name>A0A1J1EB93_9FLAO</name>
<keyword evidence="10" id="KW-1185">Reference proteome</keyword>
<keyword evidence="8" id="KW-0175">Coiled coil</keyword>
<dbReference type="Pfam" id="PF10459">
    <property type="entry name" value="Peptidase_S46"/>
    <property type="match status" value="1"/>
</dbReference>
<dbReference type="AlphaFoldDB" id="A0A1J1EB93"/>
<evidence type="ECO:0000256" key="4">
    <source>
        <dbReference type="ARBA" id="ARBA00022729"/>
    </source>
</evidence>
<dbReference type="PANTHER" id="PTHR38469:SF1">
    <property type="entry name" value="PERIPLASMIC PEPTIDASE SUBFAMILY S1B"/>
    <property type="match status" value="1"/>
</dbReference>
<keyword evidence="6 7" id="KW-0720">Serine protease</keyword>
<proteinExistence type="inferred from homology"/>
<feature type="coiled-coil region" evidence="8">
    <location>
        <begin position="530"/>
        <end position="557"/>
    </location>
</feature>
<dbReference type="GO" id="GO:0006508">
    <property type="term" value="P:proteolysis"/>
    <property type="evidence" value="ECO:0007669"/>
    <property type="project" value="UniProtKB-KW"/>
</dbReference>
<dbReference type="InterPro" id="IPR019500">
    <property type="entry name" value="Pep_S46"/>
</dbReference>
<evidence type="ECO:0000313" key="9">
    <source>
        <dbReference type="EMBL" id="BAV95195.1"/>
    </source>
</evidence>
<evidence type="ECO:0000256" key="1">
    <source>
        <dbReference type="ARBA" id="ARBA00010491"/>
    </source>
</evidence>
<dbReference type="Proteomes" id="UP000243197">
    <property type="component" value="Chromosome"/>
</dbReference>
<dbReference type="RefSeq" id="WP_394340177.1">
    <property type="nucleotide sequence ID" value="NZ_AP014564.1"/>
</dbReference>
<keyword evidence="5 7" id="KW-0378">Hydrolase</keyword>
<sequence>MMKKIILITITSFNLLSYNLFSQSGGMLLPHTIDSDEEKEMKKMGLRISTKDIYSLNKPSIKDAVVRLGGCTAQIISAEGLLLTNHHCGYHSIQKHSSLENNYLKEGFWAKTRNQELPNKNLSATFVKNIYDITDSVLMGITSDIKESKRADMISQNIEKIKENTILESHENIMIKPFYNGNMYLAFITEEFKDIRLVGAPPSSIGKYGSDTDNWMWPRHTGDFTLFRIYAGKDNKPAEFSKDNIPYKPKHFFPISIDGVDEGDFTMIFGFPGKTDKYLPSVAVKQIINTNNHIKISIRNESLKVLDRHMRSSETDRIKYASKQSRIANYWKKWIGESYGLKQTNTLDKKQDFEDEFRKRVKGNREYEEILDGFEKYYKEILPYSRAKDYFTEMYYNTDILKFYSKIKSFLGDGEGTENAEKIKKDILNYVDDHFDNYTEKVDMEIFQSLIGIYMAEIGEEFIPKYLNDLSEEYQRDYEKMSKELFSKTVLTKPRALKSYIEEKSIPELMKMILEDPMCKLSKSIIEVYNQNTMVNYDRINSDIKDLQRKYIKAQMEVFPEKKYSPDANGTLRLSYGKVRGYKSEKGVEYSPFSYLEGVVKKYKPGDYEFDLPQKLIDLYQKKDYGIYGKDGKMPVCFLGSNHTTGGNSGSPAIDAHGNLIGLNFDRVWEGTMSDINYDPSICRNIMVDIRYILFVIDKFADSKHLIDEMEIVHPKEKY</sequence>
<dbReference type="SUPFAM" id="SSF50494">
    <property type="entry name" value="Trypsin-like serine proteases"/>
    <property type="match status" value="1"/>
</dbReference>
<dbReference type="EMBL" id="AP014564">
    <property type="protein sequence ID" value="BAV95195.1"/>
    <property type="molecule type" value="Genomic_DNA"/>
</dbReference>
<dbReference type="PANTHER" id="PTHR38469">
    <property type="entry name" value="PERIPLASMIC PEPTIDASE SUBFAMILY S1B"/>
    <property type="match status" value="1"/>
</dbReference>
<evidence type="ECO:0000256" key="7">
    <source>
        <dbReference type="RuleBase" id="RU366067"/>
    </source>
</evidence>
<gene>
    <name evidence="9" type="ORF">JBKA6_1182</name>
</gene>
<dbReference type="GO" id="GO:0070009">
    <property type="term" value="F:serine-type aminopeptidase activity"/>
    <property type="evidence" value="ECO:0007669"/>
    <property type="project" value="UniProtKB-UniRule"/>
</dbReference>
<evidence type="ECO:0000256" key="8">
    <source>
        <dbReference type="SAM" id="Coils"/>
    </source>
</evidence>
<keyword evidence="3 7" id="KW-0645">Protease</keyword>
<evidence type="ECO:0000313" key="10">
    <source>
        <dbReference type="Proteomes" id="UP000243197"/>
    </source>
</evidence>
<protein>
    <recommendedName>
        <fullName evidence="7">Dipeptidyl-peptidase</fullName>
        <ecNumber evidence="7">3.4.14.-</ecNumber>
    </recommendedName>
</protein>